<keyword evidence="10" id="KW-1185">Reference proteome</keyword>
<evidence type="ECO:0000313" key="9">
    <source>
        <dbReference type="EMBL" id="PWJ41817.1"/>
    </source>
</evidence>
<dbReference type="PANTHER" id="PTHR30480">
    <property type="entry name" value="BETA-HEXOSAMINIDASE-RELATED"/>
    <property type="match status" value="1"/>
</dbReference>
<dbReference type="InterPro" id="IPR017853">
    <property type="entry name" value="GH"/>
</dbReference>
<keyword evidence="5" id="KW-0326">Glycosidase</keyword>
<dbReference type="Proteomes" id="UP000245535">
    <property type="component" value="Unassembled WGS sequence"/>
</dbReference>
<evidence type="ECO:0000256" key="1">
    <source>
        <dbReference type="ARBA" id="ARBA00001231"/>
    </source>
</evidence>
<dbReference type="EC" id="3.2.1.52" evidence="3"/>
<comment type="caution">
    <text evidence="9">The sequence shown here is derived from an EMBL/GenBank/DDBJ whole genome shotgun (WGS) entry which is preliminary data.</text>
</comment>
<keyword evidence="6" id="KW-0175">Coiled coil</keyword>
<name>A0A315ZWW1_SEDFL</name>
<keyword evidence="4 9" id="KW-0378">Hydrolase</keyword>
<reference evidence="9 10" key="1">
    <citation type="submission" date="2018-03" db="EMBL/GenBank/DDBJ databases">
        <title>Genomic Encyclopedia of Archaeal and Bacterial Type Strains, Phase II (KMG-II): from individual species to whole genera.</title>
        <authorList>
            <person name="Goeker M."/>
        </authorList>
    </citation>
    <scope>NUCLEOTIDE SEQUENCE [LARGE SCALE GENOMIC DNA]</scope>
    <source>
        <strain evidence="9 10">DSM 28229</strain>
    </source>
</reference>
<dbReference type="GO" id="GO:0009254">
    <property type="term" value="P:peptidoglycan turnover"/>
    <property type="evidence" value="ECO:0007669"/>
    <property type="project" value="TreeGrafter"/>
</dbReference>
<dbReference type="SUPFAM" id="SSF51445">
    <property type="entry name" value="(Trans)glycosidases"/>
    <property type="match status" value="1"/>
</dbReference>
<feature type="chain" id="PRO_5016233356" description="beta-N-acetylhexosaminidase" evidence="7">
    <location>
        <begin position="23"/>
        <end position="589"/>
    </location>
</feature>
<gene>
    <name evidence="9" type="ORF">BC781_10367</name>
</gene>
<dbReference type="AlphaFoldDB" id="A0A315ZWW1"/>
<evidence type="ECO:0000256" key="6">
    <source>
        <dbReference type="SAM" id="Coils"/>
    </source>
</evidence>
<dbReference type="PANTHER" id="PTHR30480:SF13">
    <property type="entry name" value="BETA-HEXOSAMINIDASE"/>
    <property type="match status" value="1"/>
</dbReference>
<dbReference type="InterPro" id="IPR036962">
    <property type="entry name" value="Glyco_hydro_3_N_sf"/>
</dbReference>
<evidence type="ECO:0000313" key="10">
    <source>
        <dbReference type="Proteomes" id="UP000245535"/>
    </source>
</evidence>
<dbReference type="Gene3D" id="3.40.50.1700">
    <property type="entry name" value="Glycoside hydrolase family 3 C-terminal domain"/>
    <property type="match status" value="1"/>
</dbReference>
<dbReference type="Gene3D" id="3.20.20.300">
    <property type="entry name" value="Glycoside hydrolase, family 3, N-terminal domain"/>
    <property type="match status" value="1"/>
</dbReference>
<evidence type="ECO:0000256" key="3">
    <source>
        <dbReference type="ARBA" id="ARBA00012663"/>
    </source>
</evidence>
<evidence type="ECO:0000256" key="7">
    <source>
        <dbReference type="SAM" id="SignalP"/>
    </source>
</evidence>
<comment type="catalytic activity">
    <reaction evidence="1">
        <text>Hydrolysis of terminal non-reducing N-acetyl-D-hexosamine residues in N-acetyl-beta-D-hexosaminides.</text>
        <dbReference type="EC" id="3.2.1.52"/>
    </reaction>
</comment>
<organism evidence="9 10">
    <name type="scientific">Sediminitomix flava</name>
    <dbReference type="NCBI Taxonomy" id="379075"/>
    <lineage>
        <taxon>Bacteria</taxon>
        <taxon>Pseudomonadati</taxon>
        <taxon>Bacteroidota</taxon>
        <taxon>Cytophagia</taxon>
        <taxon>Cytophagales</taxon>
        <taxon>Flammeovirgaceae</taxon>
        <taxon>Sediminitomix</taxon>
    </lineage>
</organism>
<evidence type="ECO:0000259" key="8">
    <source>
        <dbReference type="Pfam" id="PF00933"/>
    </source>
</evidence>
<sequence>MICLKRISSVIVLSFIHFFANAQSEPDFLKYYDHPWVDSVFHSLSLDEQIAQLIFIPAPSINHQPQVEKLIKKYNVGGVVFFKSEANEVAKQINAYNEVAKVPVAYAIDGEWGIGMRIKDGISFPYAMTIGAIQDEGLIFQMGETIGRHCKRLGIHVNFAPVVDVNNNPKNPVISYRSFGDTPSLVANRATSYFKGMESENVLSVAKHFPGHGNTQTDSHHTLPILKQSKEEMLQTEVYPFIKMIDNGIGGVMSGHLEVPSLDPTANTPASLSKPILEDFLQNELTFEGLIFTDGIRMKGITAHHSEERAHALALAAGNDVVEFSFKVPQSIREIRKAIDKGELSKEDIEYKCRKVLAFKFWSDAYLKENVELKNLEKELNKEEDLLLKEKLAEAAITVLKDDKQQLPLLNLDQRKVAVLSIGRRSRTSFQRAMNENTNVDLYNIDLNCSEKERSYILKKLQNYDLVLASIHRLNMSPTRKSIVVDVVDNIPQKVYTRAFGVTSGMEALVNSLAKKKNTILCFFGNPYALNEFQNLKDLPTLVMGYQDSRQMHEAAVRVLLGKIDAKGELPVSINEDFKTGGGLKLKAL</sequence>
<feature type="signal peptide" evidence="7">
    <location>
        <begin position="1"/>
        <end position="22"/>
    </location>
</feature>
<proteinExistence type="inferred from homology"/>
<evidence type="ECO:0000256" key="5">
    <source>
        <dbReference type="ARBA" id="ARBA00023295"/>
    </source>
</evidence>
<comment type="similarity">
    <text evidence="2">Belongs to the glycosyl hydrolase 3 family.</text>
</comment>
<protein>
    <recommendedName>
        <fullName evidence="3">beta-N-acetylhexosaminidase</fullName>
        <ecNumber evidence="3">3.2.1.52</ecNumber>
    </recommendedName>
</protein>
<evidence type="ECO:0000256" key="2">
    <source>
        <dbReference type="ARBA" id="ARBA00005336"/>
    </source>
</evidence>
<evidence type="ECO:0000256" key="4">
    <source>
        <dbReference type="ARBA" id="ARBA00022801"/>
    </source>
</evidence>
<dbReference type="Pfam" id="PF00933">
    <property type="entry name" value="Glyco_hydro_3"/>
    <property type="match status" value="1"/>
</dbReference>
<dbReference type="GO" id="GO:0004563">
    <property type="term" value="F:beta-N-acetylhexosaminidase activity"/>
    <property type="evidence" value="ECO:0007669"/>
    <property type="project" value="UniProtKB-EC"/>
</dbReference>
<keyword evidence="7" id="KW-0732">Signal</keyword>
<dbReference type="InterPro" id="IPR001764">
    <property type="entry name" value="Glyco_hydro_3_N"/>
</dbReference>
<dbReference type="RefSeq" id="WP_109618173.1">
    <property type="nucleotide sequence ID" value="NZ_QGDO01000003.1"/>
</dbReference>
<dbReference type="InterPro" id="IPR036881">
    <property type="entry name" value="Glyco_hydro_3_C_sf"/>
</dbReference>
<dbReference type="SUPFAM" id="SSF52279">
    <property type="entry name" value="Beta-D-glucan exohydrolase, C-terminal domain"/>
    <property type="match status" value="1"/>
</dbReference>
<feature type="coiled-coil region" evidence="6">
    <location>
        <begin position="363"/>
        <end position="393"/>
    </location>
</feature>
<accession>A0A315ZWW1</accession>
<dbReference type="OrthoDB" id="9805821at2"/>
<dbReference type="InterPro" id="IPR050226">
    <property type="entry name" value="NagZ_Beta-hexosaminidase"/>
</dbReference>
<dbReference type="EMBL" id="QGDO01000003">
    <property type="protein sequence ID" value="PWJ41817.1"/>
    <property type="molecule type" value="Genomic_DNA"/>
</dbReference>
<dbReference type="GO" id="GO:0005975">
    <property type="term" value="P:carbohydrate metabolic process"/>
    <property type="evidence" value="ECO:0007669"/>
    <property type="project" value="InterPro"/>
</dbReference>
<feature type="domain" description="Glycoside hydrolase family 3 N-terminal" evidence="8">
    <location>
        <begin position="46"/>
        <end position="357"/>
    </location>
</feature>